<evidence type="ECO:0000313" key="2">
    <source>
        <dbReference type="EMBL" id="QDT94191.1"/>
    </source>
</evidence>
<sequence>MNHIDRFIEWLEEVSRKDARVDYWLTREELYGSRFISDPWYGITTAINRHCQARWSLTFAFAAAWMAAITYYVLTK</sequence>
<dbReference type="EMBL" id="CP036343">
    <property type="protein sequence ID" value="QDT94191.1"/>
    <property type="molecule type" value="Genomic_DNA"/>
</dbReference>
<dbReference type="Proteomes" id="UP000316855">
    <property type="component" value="Chromosome"/>
</dbReference>
<reference evidence="2 3" key="1">
    <citation type="submission" date="2019-02" db="EMBL/GenBank/DDBJ databases">
        <title>Deep-cultivation of Planctomycetes and their phenomic and genomic characterization uncovers novel biology.</title>
        <authorList>
            <person name="Wiegand S."/>
            <person name="Jogler M."/>
            <person name="Boedeker C."/>
            <person name="Pinto D."/>
            <person name="Vollmers J."/>
            <person name="Rivas-Marin E."/>
            <person name="Kohn T."/>
            <person name="Peeters S.H."/>
            <person name="Heuer A."/>
            <person name="Rast P."/>
            <person name="Oberbeckmann S."/>
            <person name="Bunk B."/>
            <person name="Jeske O."/>
            <person name="Meyerdierks A."/>
            <person name="Storesund J.E."/>
            <person name="Kallscheuer N."/>
            <person name="Luecker S."/>
            <person name="Lage O.M."/>
            <person name="Pohl T."/>
            <person name="Merkel B.J."/>
            <person name="Hornburger P."/>
            <person name="Mueller R.-W."/>
            <person name="Bruemmer F."/>
            <person name="Labrenz M."/>
            <person name="Spormann A.M."/>
            <person name="Op den Camp H."/>
            <person name="Overmann J."/>
            <person name="Amann R."/>
            <person name="Jetten M.S.M."/>
            <person name="Mascher T."/>
            <person name="Medema M.H."/>
            <person name="Devos D.P."/>
            <person name="Kaster A.-K."/>
            <person name="Ovreas L."/>
            <person name="Rohde M."/>
            <person name="Galperin M.Y."/>
            <person name="Jogler C."/>
        </authorList>
    </citation>
    <scope>NUCLEOTIDE SEQUENCE [LARGE SCALE GENOMIC DNA]</scope>
    <source>
        <strain evidence="2 3">Pan161</strain>
    </source>
</reference>
<protein>
    <submittedName>
        <fullName evidence="2">Uncharacterized protein</fullName>
    </submittedName>
</protein>
<keyword evidence="1" id="KW-0472">Membrane</keyword>
<dbReference type="AlphaFoldDB" id="A0A517VME1"/>
<keyword evidence="1" id="KW-0812">Transmembrane</keyword>
<dbReference type="RefSeq" id="WP_145232113.1">
    <property type="nucleotide sequence ID" value="NZ_CP036343.1"/>
</dbReference>
<evidence type="ECO:0000256" key="1">
    <source>
        <dbReference type="SAM" id="Phobius"/>
    </source>
</evidence>
<evidence type="ECO:0000313" key="3">
    <source>
        <dbReference type="Proteomes" id="UP000316855"/>
    </source>
</evidence>
<name>A0A517VME1_9PLAN</name>
<proteinExistence type="predicted"/>
<keyword evidence="3" id="KW-1185">Reference proteome</keyword>
<accession>A0A517VME1</accession>
<organism evidence="2 3">
    <name type="scientific">Gimesia algae</name>
    <dbReference type="NCBI Taxonomy" id="2527971"/>
    <lineage>
        <taxon>Bacteria</taxon>
        <taxon>Pseudomonadati</taxon>
        <taxon>Planctomycetota</taxon>
        <taxon>Planctomycetia</taxon>
        <taxon>Planctomycetales</taxon>
        <taxon>Planctomycetaceae</taxon>
        <taxon>Gimesia</taxon>
    </lineage>
</organism>
<keyword evidence="1" id="KW-1133">Transmembrane helix</keyword>
<dbReference type="KEGG" id="gax:Pan161_58850"/>
<dbReference type="OrthoDB" id="9858034at2"/>
<feature type="transmembrane region" description="Helical" evidence="1">
    <location>
        <begin position="55"/>
        <end position="74"/>
    </location>
</feature>
<gene>
    <name evidence="2" type="ORF">Pan161_58850</name>
</gene>